<protein>
    <submittedName>
        <fullName evidence="1">Metal dependent phosphohydrolase</fullName>
    </submittedName>
</protein>
<reference evidence="1" key="1">
    <citation type="journal article" date="2012" name="PLoS ONE">
        <title>Gene sets for utilization of primary and secondary nutrition supplies in the distal gut of endangered iberian lynx.</title>
        <authorList>
            <person name="Alcaide M."/>
            <person name="Messina E."/>
            <person name="Richter M."/>
            <person name="Bargiela R."/>
            <person name="Peplies J."/>
            <person name="Huws S.A."/>
            <person name="Newbold C.J."/>
            <person name="Golyshin P.N."/>
            <person name="Simon M.A."/>
            <person name="Lopez G."/>
            <person name="Yakimov M.M."/>
            <person name="Ferrer M."/>
        </authorList>
    </citation>
    <scope>NUCLEOTIDE SEQUENCE</scope>
</reference>
<evidence type="ECO:0000313" key="1">
    <source>
        <dbReference type="EMBL" id="EJW96713.1"/>
    </source>
</evidence>
<sequence>CHRQVNQYYNHFLPYEFHLRLVASYVTRYGHLLDITTDQLQTIYAAAYYHDSIEDARLSFHDVEEEFAQLNAQGCQIDIPTAAEAVYALTNEKGRTREERANERYYEGIRQTRYAPFLKLCDRLGNLHASTLFGVQQRMTAVYEKEFPDFIAHLGNVPQEMVERARQFFHEGIRRS</sequence>
<feature type="non-terminal residue" evidence="1">
    <location>
        <position position="1"/>
    </location>
</feature>
<dbReference type="EMBL" id="AMCI01005146">
    <property type="protein sequence ID" value="EJW96713.1"/>
    <property type="molecule type" value="Genomic_DNA"/>
</dbReference>
<dbReference type="AlphaFoldDB" id="J9FQF2"/>
<dbReference type="SUPFAM" id="SSF109604">
    <property type="entry name" value="HD-domain/PDEase-like"/>
    <property type="match status" value="1"/>
</dbReference>
<name>J9FQF2_9ZZZZ</name>
<comment type="caution">
    <text evidence="1">The sequence shown here is derived from an EMBL/GenBank/DDBJ whole genome shotgun (WGS) entry which is preliminary data.</text>
</comment>
<dbReference type="Gene3D" id="1.10.3210.10">
    <property type="entry name" value="Hypothetical protein af1432"/>
    <property type="match status" value="1"/>
</dbReference>
<dbReference type="GO" id="GO:0016787">
    <property type="term" value="F:hydrolase activity"/>
    <property type="evidence" value="ECO:0007669"/>
    <property type="project" value="UniProtKB-KW"/>
</dbReference>
<proteinExistence type="predicted"/>
<accession>J9FQF2</accession>
<gene>
    <name evidence="1" type="ORF">EVA_15179</name>
</gene>
<organism evidence="1">
    <name type="scientific">gut metagenome</name>
    <dbReference type="NCBI Taxonomy" id="749906"/>
    <lineage>
        <taxon>unclassified sequences</taxon>
        <taxon>metagenomes</taxon>
        <taxon>organismal metagenomes</taxon>
    </lineage>
</organism>
<keyword evidence="1" id="KW-0378">Hydrolase</keyword>